<dbReference type="Proteomes" id="UP000234503">
    <property type="component" value="Unassembled WGS sequence"/>
</dbReference>
<dbReference type="EMBL" id="PJZH01000002">
    <property type="protein sequence ID" value="PLR39194.1"/>
    <property type="molecule type" value="Genomic_DNA"/>
</dbReference>
<dbReference type="AlphaFoldDB" id="A0A2N5EAS9"/>
<gene>
    <name evidence="1" type="ORF">CYR32_02915</name>
</gene>
<sequence>MRADFDHEVTIMKTSTSARVSASLKGLAAQVTLFSATLRASLLVPVSQTWRTLTGQQAPLDARVVRRYALPSSRTFSVAEGFFGFIPIESFECERYVLEVTHNGRCYQVEVPQQVYHQVAVGEQIAIHTH</sequence>
<organism evidence="1 2">
    <name type="scientific">Chimaeribacter coloradensis</name>
    <dbReference type="NCBI Taxonomy" id="2060068"/>
    <lineage>
        <taxon>Bacteria</taxon>
        <taxon>Pseudomonadati</taxon>
        <taxon>Pseudomonadota</taxon>
        <taxon>Gammaproteobacteria</taxon>
        <taxon>Enterobacterales</taxon>
        <taxon>Yersiniaceae</taxon>
        <taxon>Chimaeribacter</taxon>
    </lineage>
</organism>
<proteinExistence type="predicted"/>
<evidence type="ECO:0000313" key="2">
    <source>
        <dbReference type="Proteomes" id="UP000234503"/>
    </source>
</evidence>
<evidence type="ECO:0000313" key="1">
    <source>
        <dbReference type="EMBL" id="PLR39194.1"/>
    </source>
</evidence>
<comment type="caution">
    <text evidence="1">The sequence shown here is derived from an EMBL/GenBank/DDBJ whole genome shotgun (WGS) entry which is preliminary data.</text>
</comment>
<reference evidence="1 2" key="1">
    <citation type="submission" date="2017-12" db="EMBL/GenBank/DDBJ databases">
        <title>Characterization of six clinical isolates of Enterochimera gen. nov., a novel genus of the Yersiniaciae family and the three species Enterochimera arupensis sp. nov., Enterochimera coloradensis sp. nov, and Enterochimera californica sp. nov.</title>
        <authorList>
            <person name="Rossi A."/>
            <person name="Fisher M."/>
        </authorList>
    </citation>
    <scope>NUCLEOTIDE SEQUENCE [LARGE SCALE GENOMIC DNA]</scope>
    <source>
        <strain evidence="2">2016-Iso4</strain>
    </source>
</reference>
<name>A0A2N5EAS9_9GAMM</name>
<accession>A0A2N5EAS9</accession>
<keyword evidence="2" id="KW-1185">Reference proteome</keyword>
<protein>
    <submittedName>
        <fullName evidence="1">Uncharacterized protein</fullName>
    </submittedName>
</protein>